<dbReference type="Proteomes" id="UP000243547">
    <property type="component" value="Unassembled WGS sequence"/>
</dbReference>
<keyword evidence="3" id="KW-1185">Reference proteome</keyword>
<organism evidence="2 3">
    <name type="scientific">Anaerobranca californiensis DSM 14826</name>
    <dbReference type="NCBI Taxonomy" id="1120989"/>
    <lineage>
        <taxon>Bacteria</taxon>
        <taxon>Bacillati</taxon>
        <taxon>Bacillota</taxon>
        <taxon>Clostridia</taxon>
        <taxon>Eubacteriales</taxon>
        <taxon>Proteinivoracaceae</taxon>
        <taxon>Anaerobranca</taxon>
    </lineage>
</organism>
<dbReference type="AlphaFoldDB" id="A0A1M6NNA8"/>
<gene>
    <name evidence="2" type="ORF">SAMN02745227_01197</name>
</gene>
<dbReference type="RefSeq" id="WP_072907127.1">
    <property type="nucleotide sequence ID" value="NZ_FRAI01000010.1"/>
</dbReference>
<dbReference type="InterPro" id="IPR001041">
    <property type="entry name" value="2Fe-2S_ferredoxin-type"/>
</dbReference>
<name>A0A1M6NNA8_9FIRM</name>
<sequence length="100" mass="11080">MRIENHPIISFQRRGKITFFYNGSLVEAYEGETIMAALHAAGIKALNKSKKHNRYRGIFCAIGKCSSCLMTVNGIENIPICVTKAEQDMVVESSLGSEIK</sequence>
<dbReference type="InterPro" id="IPR036010">
    <property type="entry name" value="2Fe-2S_ferredoxin-like_sf"/>
</dbReference>
<dbReference type="InterPro" id="IPR042204">
    <property type="entry name" value="2Fe-2S-bd_N"/>
</dbReference>
<evidence type="ECO:0000256" key="1">
    <source>
        <dbReference type="ARBA" id="ARBA00023002"/>
    </source>
</evidence>
<dbReference type="Pfam" id="PF13510">
    <property type="entry name" value="Fer2_4"/>
    <property type="match status" value="1"/>
</dbReference>
<evidence type="ECO:0000313" key="2">
    <source>
        <dbReference type="EMBL" id="SHJ97229.1"/>
    </source>
</evidence>
<dbReference type="PROSITE" id="PS00197">
    <property type="entry name" value="2FE2S_FER_1"/>
    <property type="match status" value="1"/>
</dbReference>
<dbReference type="CDD" id="cd00207">
    <property type="entry name" value="fer2"/>
    <property type="match status" value="1"/>
</dbReference>
<dbReference type="EMBL" id="FRAI01000010">
    <property type="protein sequence ID" value="SHJ97229.1"/>
    <property type="molecule type" value="Genomic_DNA"/>
</dbReference>
<evidence type="ECO:0000313" key="3">
    <source>
        <dbReference type="Proteomes" id="UP000243547"/>
    </source>
</evidence>
<proteinExistence type="predicted"/>
<accession>A0A1M6NNA8</accession>
<dbReference type="GO" id="GO:0016491">
    <property type="term" value="F:oxidoreductase activity"/>
    <property type="evidence" value="ECO:0007669"/>
    <property type="project" value="UniProtKB-KW"/>
</dbReference>
<reference evidence="3" key="1">
    <citation type="submission" date="2016-11" db="EMBL/GenBank/DDBJ databases">
        <authorList>
            <person name="Varghese N."/>
            <person name="Submissions S."/>
        </authorList>
    </citation>
    <scope>NUCLEOTIDE SEQUENCE [LARGE SCALE GENOMIC DNA]</scope>
    <source>
        <strain evidence="3">DSM 14826</strain>
    </source>
</reference>
<dbReference type="GO" id="GO:0051537">
    <property type="term" value="F:2 iron, 2 sulfur cluster binding"/>
    <property type="evidence" value="ECO:0007669"/>
    <property type="project" value="InterPro"/>
</dbReference>
<dbReference type="InterPro" id="IPR006058">
    <property type="entry name" value="2Fe2S_fd_BS"/>
</dbReference>
<protein>
    <submittedName>
        <fullName evidence="2">2Fe-2S iron-sulfur cluster binding domain-containing protein</fullName>
    </submittedName>
</protein>
<keyword evidence="1" id="KW-0560">Oxidoreductase</keyword>
<dbReference type="STRING" id="1120989.SAMN02745227_01197"/>
<dbReference type="SUPFAM" id="SSF54292">
    <property type="entry name" value="2Fe-2S ferredoxin-like"/>
    <property type="match status" value="1"/>
</dbReference>
<dbReference type="Gene3D" id="3.10.20.440">
    <property type="entry name" value="2Fe-2S iron-sulphur cluster binding domain, sarcosine oxidase, alpha subunit, N-terminal domain"/>
    <property type="match status" value="1"/>
</dbReference>